<comment type="caution">
    <text evidence="2">The sequence shown here is derived from an EMBL/GenBank/DDBJ whole genome shotgun (WGS) entry which is preliminary data.</text>
</comment>
<organism evidence="2 3">
    <name type="scientific">Plastoroseomonas arctica</name>
    <dbReference type="NCBI Taxonomy" id="1509237"/>
    <lineage>
        <taxon>Bacteria</taxon>
        <taxon>Pseudomonadati</taxon>
        <taxon>Pseudomonadota</taxon>
        <taxon>Alphaproteobacteria</taxon>
        <taxon>Acetobacterales</taxon>
        <taxon>Acetobacteraceae</taxon>
        <taxon>Plastoroseomonas</taxon>
    </lineage>
</organism>
<proteinExistence type="predicted"/>
<evidence type="ECO:0000313" key="3">
    <source>
        <dbReference type="Proteomes" id="UP001196068"/>
    </source>
</evidence>
<dbReference type="Proteomes" id="UP001196068">
    <property type="component" value="Unassembled WGS sequence"/>
</dbReference>
<feature type="region of interest" description="Disordered" evidence="1">
    <location>
        <begin position="216"/>
        <end position="235"/>
    </location>
</feature>
<evidence type="ECO:0000256" key="1">
    <source>
        <dbReference type="SAM" id="MobiDB-lite"/>
    </source>
</evidence>
<sequence>MNEHLPRRTLLLGLGAAATLGSTRLAFARAPGDARLVVVLLRGALDGLAAVPPYGDPGFAALRPGEARDPGAPGGPLDLGGRFGLHPRLTNIHAMFQSNEALVVHAIAGPYRTRSHFDAQALLESGEARIGTSGWLNRALAGLPEPSRGARNGMALGTDIPLLMRGPTIVANYAPLTAARPEDDLMARIAALNAPDPLLGPAMREGLAQRAFTAGALGPQPQGTQAGGPRPQNPTAELARTAGRLLAEADGPRVAALDMGGWDTHANQAQRLPNTLGALDEALGALREALGPVWRRTAVLVMTEFGRTAALNGSAGTDHGTGGAAFLLGGAVAGGRVIADWPGLAPDQLFERRDLAPTTDLRGLILPLLREHLRLPERTIAATFPEAGGFSPMRGLLRG</sequence>
<feature type="compositionally biased region" description="Low complexity" evidence="1">
    <location>
        <begin position="216"/>
        <end position="230"/>
    </location>
</feature>
<keyword evidence="3" id="KW-1185">Reference proteome</keyword>
<dbReference type="InterPro" id="IPR006311">
    <property type="entry name" value="TAT_signal"/>
</dbReference>
<dbReference type="RefSeq" id="WP_211874902.1">
    <property type="nucleotide sequence ID" value="NZ_JAAEDH010000014.1"/>
</dbReference>
<dbReference type="Pfam" id="PF07394">
    <property type="entry name" value="DUF1501"/>
    <property type="match status" value="1"/>
</dbReference>
<dbReference type="PROSITE" id="PS51318">
    <property type="entry name" value="TAT"/>
    <property type="match status" value="1"/>
</dbReference>
<dbReference type="EMBL" id="JAAEDH010000014">
    <property type="protein sequence ID" value="MBR0656063.1"/>
    <property type="molecule type" value="Genomic_DNA"/>
</dbReference>
<dbReference type="AlphaFoldDB" id="A0AAF1JZR5"/>
<dbReference type="PANTHER" id="PTHR43737">
    <property type="entry name" value="BLL7424 PROTEIN"/>
    <property type="match status" value="1"/>
</dbReference>
<gene>
    <name evidence="2" type="ORF">GXW79_13350</name>
</gene>
<evidence type="ECO:0000313" key="2">
    <source>
        <dbReference type="EMBL" id="MBR0656063.1"/>
    </source>
</evidence>
<dbReference type="InterPro" id="IPR010869">
    <property type="entry name" value="DUF1501"/>
</dbReference>
<reference evidence="2" key="1">
    <citation type="submission" date="2020-01" db="EMBL/GenBank/DDBJ databases">
        <authorList>
            <person name="Rat A."/>
        </authorList>
    </citation>
    <scope>NUCLEOTIDE SEQUENCE</scope>
    <source>
        <strain evidence="2">LMG 28251</strain>
    </source>
</reference>
<protein>
    <submittedName>
        <fullName evidence="2">DUF1501 domain-containing protein</fullName>
    </submittedName>
</protein>
<accession>A0AAF1JZR5</accession>
<reference evidence="2" key="2">
    <citation type="journal article" date="2021" name="Syst. Appl. Microbiol.">
        <title>Roseomonas hellenica sp. nov., isolated from roots of wild-growing Alkanna tinctoria.</title>
        <authorList>
            <person name="Rat A."/>
            <person name="Naranjo H.D."/>
            <person name="Lebbe L."/>
            <person name="Cnockaert M."/>
            <person name="Krigas N."/>
            <person name="Grigoriadou K."/>
            <person name="Maloupa E."/>
            <person name="Willems A."/>
        </authorList>
    </citation>
    <scope>NUCLEOTIDE SEQUENCE</scope>
    <source>
        <strain evidence="2">LMG 28251</strain>
    </source>
</reference>
<name>A0AAF1JZR5_9PROT</name>
<dbReference type="PANTHER" id="PTHR43737:SF1">
    <property type="entry name" value="DUF1501 DOMAIN-CONTAINING PROTEIN"/>
    <property type="match status" value="1"/>
</dbReference>